<evidence type="ECO:0000313" key="1">
    <source>
        <dbReference type="EMBL" id="MEO1759799.1"/>
    </source>
</evidence>
<proteinExistence type="predicted"/>
<dbReference type="EMBL" id="JAYLVJ010000090">
    <property type="protein sequence ID" value="MEO1759799.1"/>
    <property type="molecule type" value="Genomic_DNA"/>
</dbReference>
<sequence>MHANAIRVRPDILVTNDISGRGRLRYPCLFNPRDPGVSVGDVSQKDPAQSGLIDLRATTGGLLRGTVRLASPHRVGLIFACENEKVRAVKVHRS</sequence>
<keyword evidence="2" id="KW-1185">Reference proteome</keyword>
<evidence type="ECO:0000313" key="2">
    <source>
        <dbReference type="Proteomes" id="UP001462961"/>
    </source>
</evidence>
<evidence type="ECO:0008006" key="3">
    <source>
        <dbReference type="Google" id="ProtNLM"/>
    </source>
</evidence>
<protein>
    <recommendedName>
        <fullName evidence="3">PilZ domain-containing protein</fullName>
    </recommendedName>
</protein>
<reference evidence="1 2" key="1">
    <citation type="submission" date="2024-01" db="EMBL/GenBank/DDBJ databases">
        <title>The diversity of rhizobia nodulating Mimosa spp. in eleven states of Brazil covering several biomes is determined by host plant, location, and edaphic factors.</title>
        <authorList>
            <person name="Rouws L."/>
            <person name="Barauna A."/>
            <person name="Beukes C."/>
            <person name="De Faria S.M."/>
            <person name="Gross E."/>
            <person name="Dos Reis Junior F.B."/>
            <person name="Simon M."/>
            <person name="Maluk M."/>
            <person name="Odee D.W."/>
            <person name="Kenicer G."/>
            <person name="Young J.P.W."/>
            <person name="Reis V.M."/>
            <person name="Zilli J."/>
            <person name="James E.K."/>
        </authorList>
    </citation>
    <scope>NUCLEOTIDE SEQUENCE [LARGE SCALE GENOMIC DNA]</scope>
    <source>
        <strain evidence="1 2">JHI1651</strain>
    </source>
</reference>
<dbReference type="RefSeq" id="WP_157686960.1">
    <property type="nucleotide sequence ID" value="NZ_JAKUCO010000028.1"/>
</dbReference>
<comment type="caution">
    <text evidence="1">The sequence shown here is derived from an EMBL/GenBank/DDBJ whole genome shotgun (WGS) entry which is preliminary data.</text>
</comment>
<organism evidence="1 2">
    <name type="scientific">Paraburkholderia caribensis</name>
    <dbReference type="NCBI Taxonomy" id="75105"/>
    <lineage>
        <taxon>Bacteria</taxon>
        <taxon>Pseudomonadati</taxon>
        <taxon>Pseudomonadota</taxon>
        <taxon>Betaproteobacteria</taxon>
        <taxon>Burkholderiales</taxon>
        <taxon>Burkholderiaceae</taxon>
        <taxon>Paraburkholderia</taxon>
    </lineage>
</organism>
<gene>
    <name evidence="1" type="ORF">VOI32_38785</name>
</gene>
<dbReference type="Proteomes" id="UP001462961">
    <property type="component" value="Unassembled WGS sequence"/>
</dbReference>
<name>A0ABV0E8U9_9BURK</name>
<accession>A0ABV0E8U9</accession>